<dbReference type="HOGENOM" id="CLU_033465_6_3_1"/>
<gene>
    <name evidence="12" type="primary">TPHA0J01250</name>
    <name evidence="12" type="ordered locus">TPHA_0J01250</name>
</gene>
<dbReference type="OrthoDB" id="3358017at2759"/>
<dbReference type="GO" id="GO:0005886">
    <property type="term" value="C:plasma membrane"/>
    <property type="evidence" value="ECO:0007669"/>
    <property type="project" value="UniProtKB-SubCell"/>
</dbReference>
<keyword evidence="4 11" id="KW-0812">Transmembrane</keyword>
<dbReference type="AlphaFoldDB" id="G8BYK5"/>
<dbReference type="KEGG" id="tpf:TPHA_0J01250"/>
<dbReference type="eggNOG" id="ENOG502QU4U">
    <property type="taxonomic scope" value="Eukaryota"/>
</dbReference>
<evidence type="ECO:0000256" key="10">
    <source>
        <dbReference type="SAM" id="MobiDB-lite"/>
    </source>
</evidence>
<evidence type="ECO:0000256" key="3">
    <source>
        <dbReference type="ARBA" id="ARBA00022475"/>
    </source>
</evidence>
<accession>G8BYK5</accession>
<evidence type="ECO:0000256" key="7">
    <source>
        <dbReference type="ARBA" id="ARBA00023136"/>
    </source>
</evidence>
<evidence type="ECO:0000313" key="12">
    <source>
        <dbReference type="EMBL" id="CCE64947.1"/>
    </source>
</evidence>
<name>G8BYK5_TETPH</name>
<proteinExistence type="inferred from homology"/>
<evidence type="ECO:0000256" key="5">
    <source>
        <dbReference type="ARBA" id="ARBA00022989"/>
    </source>
</evidence>
<keyword evidence="6" id="KW-0445">Lipid transport</keyword>
<feature type="region of interest" description="Disordered" evidence="10">
    <location>
        <begin position="320"/>
        <end position="352"/>
    </location>
</feature>
<evidence type="ECO:0000313" key="13">
    <source>
        <dbReference type="Proteomes" id="UP000005666"/>
    </source>
</evidence>
<dbReference type="STRING" id="1071381.G8BYK5"/>
<feature type="compositionally biased region" description="Basic and acidic residues" evidence="10">
    <location>
        <begin position="323"/>
        <end position="332"/>
    </location>
</feature>
<feature type="transmembrane region" description="Helical" evidence="11">
    <location>
        <begin position="64"/>
        <end position="82"/>
    </location>
</feature>
<evidence type="ECO:0000256" key="9">
    <source>
        <dbReference type="ARBA" id="ARBA00041117"/>
    </source>
</evidence>
<evidence type="ECO:0000256" key="8">
    <source>
        <dbReference type="ARBA" id="ARBA00037472"/>
    </source>
</evidence>
<organism evidence="12 13">
    <name type="scientific">Tetrapisispora phaffii (strain ATCC 24235 / CBS 4417 / NBRC 1672 / NRRL Y-8282 / UCD 70-5)</name>
    <name type="common">Yeast</name>
    <name type="synonym">Fabospora phaffii</name>
    <dbReference type="NCBI Taxonomy" id="1071381"/>
    <lineage>
        <taxon>Eukaryota</taxon>
        <taxon>Fungi</taxon>
        <taxon>Dikarya</taxon>
        <taxon>Ascomycota</taxon>
        <taxon>Saccharomycotina</taxon>
        <taxon>Saccharomycetes</taxon>
        <taxon>Saccharomycetales</taxon>
        <taxon>Saccharomycetaceae</taxon>
        <taxon>Tetrapisispora</taxon>
    </lineage>
</organism>
<dbReference type="GO" id="GO:0006869">
    <property type="term" value="P:lipid transport"/>
    <property type="evidence" value="ECO:0007669"/>
    <property type="project" value="UniProtKB-KW"/>
</dbReference>
<evidence type="ECO:0000256" key="6">
    <source>
        <dbReference type="ARBA" id="ARBA00023055"/>
    </source>
</evidence>
<dbReference type="Proteomes" id="UP000005666">
    <property type="component" value="Chromosome 10"/>
</dbReference>
<comment type="function">
    <text evidence="8">Catalyzes the ATP-dependent translocation of sphingoid long-chain bases (LCBs) from the cytoplasmic site toward the extracytoplasmic side of the membrane (flip-flop). Involved in the establishment of the functional lipid asymmetry of the plasma membrane. Regulates intracellular levels of LCBs, sphingolipid precursors that are growth inhibitory at increased levels.</text>
</comment>
<evidence type="ECO:0000256" key="1">
    <source>
        <dbReference type="ARBA" id="ARBA00004651"/>
    </source>
</evidence>
<feature type="transmembrane region" description="Helical" evidence="11">
    <location>
        <begin position="283"/>
        <end position="303"/>
    </location>
</feature>
<evidence type="ECO:0000256" key="2">
    <source>
        <dbReference type="ARBA" id="ARBA00009969"/>
    </source>
</evidence>
<protein>
    <recommendedName>
        <fullName evidence="9">Sphingoid long-chain base transporter RSB1</fullName>
    </recommendedName>
</protein>
<dbReference type="GO" id="GO:0000324">
    <property type="term" value="C:fungal-type vacuole"/>
    <property type="evidence" value="ECO:0007669"/>
    <property type="project" value="TreeGrafter"/>
</dbReference>
<keyword evidence="5 11" id="KW-1133">Transmembrane helix</keyword>
<evidence type="ECO:0000256" key="4">
    <source>
        <dbReference type="ARBA" id="ARBA00022692"/>
    </source>
</evidence>
<feature type="transmembrane region" description="Helical" evidence="11">
    <location>
        <begin position="134"/>
        <end position="161"/>
    </location>
</feature>
<dbReference type="PANTHER" id="PTHR31465">
    <property type="entry name" value="PROTEIN RTA1-RELATED"/>
    <property type="match status" value="1"/>
</dbReference>
<dbReference type="Pfam" id="PF04479">
    <property type="entry name" value="RTA1"/>
    <property type="match status" value="1"/>
</dbReference>
<dbReference type="OMA" id="THEWYFI"/>
<feature type="transmembrane region" description="Helical" evidence="11">
    <location>
        <begin position="173"/>
        <end position="200"/>
    </location>
</feature>
<feature type="transmembrane region" description="Helical" evidence="11">
    <location>
        <begin position="94"/>
        <end position="113"/>
    </location>
</feature>
<evidence type="ECO:0000256" key="11">
    <source>
        <dbReference type="SAM" id="Phobius"/>
    </source>
</evidence>
<reference evidence="12 13" key="1">
    <citation type="journal article" date="2011" name="Proc. Natl. Acad. Sci. U.S.A.">
        <title>Evolutionary erosion of yeast sex chromosomes by mating-type switching accidents.</title>
        <authorList>
            <person name="Gordon J.L."/>
            <person name="Armisen D."/>
            <person name="Proux-Wera E."/>
            <person name="Oheigeartaigh S.S."/>
            <person name="Byrne K.P."/>
            <person name="Wolfe K.H."/>
        </authorList>
    </citation>
    <scope>NUCLEOTIDE SEQUENCE [LARGE SCALE GENOMIC DNA]</scope>
    <source>
        <strain evidence="13">ATCC 24235 / CBS 4417 / NBRC 1672 / NRRL Y-8282 / UCD 70-5</strain>
    </source>
</reference>
<feature type="transmembrane region" description="Helical" evidence="11">
    <location>
        <begin position="36"/>
        <end position="57"/>
    </location>
</feature>
<dbReference type="PANTHER" id="PTHR31465:SF9">
    <property type="entry name" value="SPHINGOID LONG-CHAIN BASE TRANSPORTER RSB1"/>
    <property type="match status" value="1"/>
</dbReference>
<dbReference type="GeneID" id="11533030"/>
<keyword evidence="7 11" id="KW-0472">Membrane</keyword>
<dbReference type="EMBL" id="HE612865">
    <property type="protein sequence ID" value="CCE64947.1"/>
    <property type="molecule type" value="Genomic_DNA"/>
</dbReference>
<keyword evidence="13" id="KW-1185">Reference proteome</keyword>
<dbReference type="InterPro" id="IPR007568">
    <property type="entry name" value="RTA1"/>
</dbReference>
<sequence>MSFNQTAIAAIALLQKKDKISDGESFYSGLVPNLRFNGAMIAIWSILLGTHVFMLYLKQWWFSSAYICASILELLGYIGRTWSHFNVYSENGYLLQFICLTIAPVFTMGGMYYQLAKLIEIYGHRFSLLPSPMIYSYFFILCDIVSLVVQAAGGGVAGVAVNQHMSTQHGTNIFVAGLALQVATLSIFIILLCHFFYVVYVKTRMEYANASRPSFKLLKLSQAEIEPLYRAKFHDLRKGTERWQFNYFSLAFTVAVLCVFTRCCYRLAELAQGFRGYIITHEWYFIPLDGIMISLCTTIMAVFHPGFAFLGRTYHIPITSGKTDPEGRHDEETNSSASNLNEDLEEKEDDSDSNRNIFQGVVHNVTHPNLHINMHVPDKVHLNKNYFLLVVRNNENQMSKSKNKNSTCEMMNKNT</sequence>
<comment type="subcellular location">
    <subcellularLocation>
        <location evidence="1">Cell membrane</location>
        <topology evidence="1">Multi-pass membrane protein</topology>
    </subcellularLocation>
</comment>
<comment type="similarity">
    <text evidence="2">Belongs to the lipid-translocating exporter (LTE) (TC 9.A.26.1) family.</text>
</comment>
<feature type="transmembrane region" description="Helical" evidence="11">
    <location>
        <begin position="247"/>
        <end position="268"/>
    </location>
</feature>
<keyword evidence="6" id="KW-0813">Transport</keyword>
<keyword evidence="3" id="KW-1003">Cell membrane</keyword>
<dbReference type="RefSeq" id="XP_003687381.1">
    <property type="nucleotide sequence ID" value="XM_003687333.1"/>
</dbReference>
<feature type="compositionally biased region" description="Acidic residues" evidence="10">
    <location>
        <begin position="342"/>
        <end position="351"/>
    </location>
</feature>